<dbReference type="InterPro" id="IPR050765">
    <property type="entry name" value="Riboflavin_Biosynth_HTPR"/>
</dbReference>
<dbReference type="SUPFAM" id="SSF53597">
    <property type="entry name" value="Dihydrofolate reductase-like"/>
    <property type="match status" value="1"/>
</dbReference>
<dbReference type="EC" id="1.1.1.193" evidence="2"/>
<comment type="caution">
    <text evidence="6">The sequence shown here is derived from an EMBL/GenBank/DDBJ whole genome shotgun (WGS) entry which is preliminary data.</text>
</comment>
<dbReference type="PANTHER" id="PTHR38011:SF7">
    <property type="entry name" value="2,5-DIAMINO-6-RIBOSYLAMINO-4(3H)-PYRIMIDINONE 5'-PHOSPHATE REDUCTASE"/>
    <property type="match status" value="1"/>
</dbReference>
<protein>
    <recommendedName>
        <fullName evidence="2">5-amino-6-(5-phosphoribosylamino)uracil reductase</fullName>
        <ecNumber evidence="2">1.1.1.193</ecNumber>
    </recommendedName>
</protein>
<dbReference type="InterPro" id="IPR002734">
    <property type="entry name" value="RibDG_C"/>
</dbReference>
<accession>A0ABN3GTM0</accession>
<dbReference type="NCBIfam" id="TIGR00326">
    <property type="entry name" value="eubact_ribD"/>
    <property type="match status" value="1"/>
</dbReference>
<name>A0ABN3GTM0_9ACTN</name>
<dbReference type="RefSeq" id="WP_346177303.1">
    <property type="nucleotide sequence ID" value="NZ_BAAASD010000030.1"/>
</dbReference>
<organism evidence="6 7">
    <name type="scientific">Streptomyces cuspidosporus</name>
    <dbReference type="NCBI Taxonomy" id="66882"/>
    <lineage>
        <taxon>Bacteria</taxon>
        <taxon>Bacillati</taxon>
        <taxon>Actinomycetota</taxon>
        <taxon>Actinomycetes</taxon>
        <taxon>Kitasatosporales</taxon>
        <taxon>Streptomycetaceae</taxon>
        <taxon>Streptomyces</taxon>
    </lineage>
</organism>
<dbReference type="Gene3D" id="3.40.430.10">
    <property type="entry name" value="Dihydrofolate Reductase, subunit A"/>
    <property type="match status" value="1"/>
</dbReference>
<comment type="pathway">
    <text evidence="1">Cofactor biosynthesis; riboflavin biosynthesis; 5-amino-6-(D-ribitylamino)uracil from GTP: step 3/4.</text>
</comment>
<keyword evidence="3" id="KW-0521">NADP</keyword>
<evidence type="ECO:0000259" key="5">
    <source>
        <dbReference type="Pfam" id="PF01872"/>
    </source>
</evidence>
<keyword evidence="7" id="KW-1185">Reference proteome</keyword>
<gene>
    <name evidence="6" type="ORF">GCM10010246_57840</name>
</gene>
<dbReference type="Pfam" id="PF01872">
    <property type="entry name" value="RibD_C"/>
    <property type="match status" value="1"/>
</dbReference>
<dbReference type="InterPro" id="IPR004794">
    <property type="entry name" value="Eubact_RibD"/>
</dbReference>
<keyword evidence="4" id="KW-0560">Oxidoreductase</keyword>
<proteinExistence type="predicted"/>
<sequence>MNISELVGADEWTTVEGRPYVVYKYAATLDGRIAAADSTSQWITSAESRAEVHSLRAACQATVVGSGTQQADNPHLAVRSLVDDPKLRVAVPVDEQPWRVIVDSNARTPAGARVLDDAAPTIIAVAEDADATHLDGVATVVQLPRAKEGLDLDALLRELSSRGVRGMFLEGGPTLAASFVSAGLVDRIIAYIAPALLGRGKSALQGGTIETMDDILRCELLDVARSGPDIRLIARPRRSADRGALSGSP</sequence>
<dbReference type="EMBL" id="BAAASD010000030">
    <property type="protein sequence ID" value="GAA2360052.1"/>
    <property type="molecule type" value="Genomic_DNA"/>
</dbReference>
<dbReference type="NCBIfam" id="TIGR00227">
    <property type="entry name" value="ribD_Cterm"/>
    <property type="match status" value="1"/>
</dbReference>
<reference evidence="7" key="1">
    <citation type="journal article" date="2019" name="Int. J. Syst. Evol. Microbiol.">
        <title>The Global Catalogue of Microorganisms (GCM) 10K type strain sequencing project: providing services to taxonomists for standard genome sequencing and annotation.</title>
        <authorList>
            <consortium name="The Broad Institute Genomics Platform"/>
            <consortium name="The Broad Institute Genome Sequencing Center for Infectious Disease"/>
            <person name="Wu L."/>
            <person name="Ma J."/>
        </authorList>
    </citation>
    <scope>NUCLEOTIDE SEQUENCE [LARGE SCALE GENOMIC DNA]</scope>
    <source>
        <strain evidence="7">JCM 4316</strain>
    </source>
</reference>
<dbReference type="InterPro" id="IPR024072">
    <property type="entry name" value="DHFR-like_dom_sf"/>
</dbReference>
<feature type="domain" description="Bacterial bifunctional deaminase-reductase C-terminal" evidence="5">
    <location>
        <begin position="19"/>
        <end position="230"/>
    </location>
</feature>
<evidence type="ECO:0000256" key="2">
    <source>
        <dbReference type="ARBA" id="ARBA00013173"/>
    </source>
</evidence>
<dbReference type="Proteomes" id="UP001500253">
    <property type="component" value="Unassembled WGS sequence"/>
</dbReference>
<evidence type="ECO:0000256" key="4">
    <source>
        <dbReference type="ARBA" id="ARBA00023002"/>
    </source>
</evidence>
<dbReference type="PANTHER" id="PTHR38011">
    <property type="entry name" value="DIHYDROFOLATE REDUCTASE FAMILY PROTEIN (AFU_ORTHOLOGUE AFUA_8G06820)"/>
    <property type="match status" value="1"/>
</dbReference>
<evidence type="ECO:0000313" key="6">
    <source>
        <dbReference type="EMBL" id="GAA2360052.1"/>
    </source>
</evidence>
<evidence type="ECO:0000313" key="7">
    <source>
        <dbReference type="Proteomes" id="UP001500253"/>
    </source>
</evidence>
<evidence type="ECO:0000256" key="1">
    <source>
        <dbReference type="ARBA" id="ARBA00004910"/>
    </source>
</evidence>
<evidence type="ECO:0000256" key="3">
    <source>
        <dbReference type="ARBA" id="ARBA00022857"/>
    </source>
</evidence>
<dbReference type="InterPro" id="IPR011549">
    <property type="entry name" value="RibD_C"/>
</dbReference>